<reference evidence="2 3" key="1">
    <citation type="submission" date="2024-06" db="EMBL/GenBank/DDBJ databases">
        <title>Complete genome of Phlyctema vagabunda strain 19-DSS-EL-015.</title>
        <authorList>
            <person name="Fiorenzani C."/>
        </authorList>
    </citation>
    <scope>NUCLEOTIDE SEQUENCE [LARGE SCALE GENOMIC DNA]</scope>
    <source>
        <strain evidence="2 3">19-DSS-EL-015</strain>
    </source>
</reference>
<name>A0ABR4P926_9HELO</name>
<feature type="compositionally biased region" description="Low complexity" evidence="1">
    <location>
        <begin position="319"/>
        <end position="328"/>
    </location>
</feature>
<evidence type="ECO:0000256" key="1">
    <source>
        <dbReference type="SAM" id="MobiDB-lite"/>
    </source>
</evidence>
<sequence>MRRPLSLYSPSDVPISTQFGESLVQKSGSYRVLKSQSGGSGPQRYVEQPDAFYGAQLQPGPRSMPLQEPLCAYLTMDLQIAKATQGFGEAVGIQSIVARRLEDIVSPGDREKVLRLQRGFEEERREREPNYLPPIYLKFEEDRVIQGVGFGPDEMSQFQVVRPEVFTFQGPDGQQRTFHVRFGLAKRESTYFIVFLLHVPATTQTYYQPSSSPYSRESYHREPQYGYQTPQPSFAQPPTVTPFVQNTPFGDPRSEPVMGYRPSTRGGNMPANVPQSSVPSYVQGQARPDYVQAQNPYQTPRSELPPQAQPRRTHDLQLPPIRDSGPSSDPRRRDDRSGRVDIGGLLENSEPSRR</sequence>
<feature type="region of interest" description="Disordered" evidence="1">
    <location>
        <begin position="296"/>
        <end position="354"/>
    </location>
</feature>
<accession>A0ABR4P926</accession>
<feature type="compositionally biased region" description="Basic and acidic residues" evidence="1">
    <location>
        <begin position="329"/>
        <end position="339"/>
    </location>
</feature>
<gene>
    <name evidence="2" type="ORF">PVAG01_08288</name>
</gene>
<dbReference type="EMBL" id="JBFCZG010000007">
    <property type="protein sequence ID" value="KAL3419790.1"/>
    <property type="molecule type" value="Genomic_DNA"/>
</dbReference>
<dbReference type="Proteomes" id="UP001629113">
    <property type="component" value="Unassembled WGS sequence"/>
</dbReference>
<feature type="region of interest" description="Disordered" evidence="1">
    <location>
        <begin position="206"/>
        <end position="281"/>
    </location>
</feature>
<keyword evidence="3" id="KW-1185">Reference proteome</keyword>
<evidence type="ECO:0008006" key="4">
    <source>
        <dbReference type="Google" id="ProtNLM"/>
    </source>
</evidence>
<feature type="compositionally biased region" description="Polar residues" evidence="1">
    <location>
        <begin position="226"/>
        <end position="248"/>
    </location>
</feature>
<feature type="compositionally biased region" description="Low complexity" evidence="1">
    <location>
        <begin position="206"/>
        <end position="215"/>
    </location>
</feature>
<comment type="caution">
    <text evidence="2">The sequence shown here is derived from an EMBL/GenBank/DDBJ whole genome shotgun (WGS) entry which is preliminary data.</text>
</comment>
<organism evidence="2 3">
    <name type="scientific">Phlyctema vagabunda</name>
    <dbReference type="NCBI Taxonomy" id="108571"/>
    <lineage>
        <taxon>Eukaryota</taxon>
        <taxon>Fungi</taxon>
        <taxon>Dikarya</taxon>
        <taxon>Ascomycota</taxon>
        <taxon>Pezizomycotina</taxon>
        <taxon>Leotiomycetes</taxon>
        <taxon>Helotiales</taxon>
        <taxon>Dermateaceae</taxon>
        <taxon>Phlyctema</taxon>
    </lineage>
</organism>
<evidence type="ECO:0000313" key="2">
    <source>
        <dbReference type="EMBL" id="KAL3419790.1"/>
    </source>
</evidence>
<protein>
    <recommendedName>
        <fullName evidence="4">Velvet domain-containing protein</fullName>
    </recommendedName>
</protein>
<proteinExistence type="predicted"/>
<evidence type="ECO:0000313" key="3">
    <source>
        <dbReference type="Proteomes" id="UP001629113"/>
    </source>
</evidence>